<feature type="compositionally biased region" description="Polar residues" evidence="3">
    <location>
        <begin position="18"/>
        <end position="33"/>
    </location>
</feature>
<evidence type="ECO:0000256" key="1">
    <source>
        <dbReference type="ARBA" id="ARBA00010820"/>
    </source>
</evidence>
<evidence type="ECO:0000313" key="5">
    <source>
        <dbReference type="EMBL" id="KAJ6790944.1"/>
    </source>
</evidence>
<feature type="compositionally biased region" description="Acidic residues" evidence="3">
    <location>
        <begin position="38"/>
        <end position="53"/>
    </location>
</feature>
<evidence type="ECO:0000259" key="4">
    <source>
        <dbReference type="Pfam" id="PF04504"/>
    </source>
</evidence>
<evidence type="ECO:0000256" key="3">
    <source>
        <dbReference type="SAM" id="MobiDB-lite"/>
    </source>
</evidence>
<organism evidence="5 6">
    <name type="scientific">Iris pallida</name>
    <name type="common">Sweet iris</name>
    <dbReference type="NCBI Taxonomy" id="29817"/>
    <lineage>
        <taxon>Eukaryota</taxon>
        <taxon>Viridiplantae</taxon>
        <taxon>Streptophyta</taxon>
        <taxon>Embryophyta</taxon>
        <taxon>Tracheophyta</taxon>
        <taxon>Spermatophyta</taxon>
        <taxon>Magnoliopsida</taxon>
        <taxon>Liliopsida</taxon>
        <taxon>Asparagales</taxon>
        <taxon>Iridaceae</taxon>
        <taxon>Iridoideae</taxon>
        <taxon>Irideae</taxon>
        <taxon>Iris</taxon>
    </lineage>
</organism>
<comment type="similarity">
    <text evidence="1">Belongs to the GeBP family.</text>
</comment>
<dbReference type="PANTHER" id="PTHR31662">
    <property type="entry name" value="BNAANNG10740D PROTEIN-RELATED"/>
    <property type="match status" value="1"/>
</dbReference>
<feature type="domain" description="Glabrous enhancer-binding protein-like DBD" evidence="4">
    <location>
        <begin position="93"/>
        <end position="195"/>
    </location>
</feature>
<dbReference type="InterPro" id="IPR007592">
    <property type="entry name" value="GEBP"/>
</dbReference>
<keyword evidence="2" id="KW-0175">Coiled coil</keyword>
<dbReference type="Proteomes" id="UP001140949">
    <property type="component" value="Unassembled WGS sequence"/>
</dbReference>
<reference evidence="5" key="1">
    <citation type="journal article" date="2023" name="GigaByte">
        <title>Genome assembly of the bearded iris, Iris pallida Lam.</title>
        <authorList>
            <person name="Bruccoleri R.E."/>
            <person name="Oakeley E.J."/>
            <person name="Faust A.M.E."/>
            <person name="Altorfer M."/>
            <person name="Dessus-Babus S."/>
            <person name="Burckhardt D."/>
            <person name="Oertli M."/>
            <person name="Naumann U."/>
            <person name="Petersen F."/>
            <person name="Wong J."/>
        </authorList>
    </citation>
    <scope>NUCLEOTIDE SEQUENCE</scope>
    <source>
        <strain evidence="5">GSM-AAB239-AS_SAM_17_03QT</strain>
    </source>
</reference>
<dbReference type="AlphaFoldDB" id="A0AAX6DGR5"/>
<name>A0AAX6DGR5_IRIPA</name>
<gene>
    <name evidence="5" type="ORF">M6B38_246775</name>
</gene>
<feature type="coiled-coil region" evidence="2">
    <location>
        <begin position="294"/>
        <end position="321"/>
    </location>
</feature>
<proteinExistence type="inferred from homology"/>
<dbReference type="EMBL" id="JANAVB010044819">
    <property type="protein sequence ID" value="KAJ6790944.1"/>
    <property type="molecule type" value="Genomic_DNA"/>
</dbReference>
<feature type="region of interest" description="Disordered" evidence="3">
    <location>
        <begin position="198"/>
        <end position="221"/>
    </location>
</feature>
<protein>
    <submittedName>
        <fullName evidence="5">Transcription factor</fullName>
    </submittedName>
</protein>
<keyword evidence="6" id="KW-1185">Reference proteome</keyword>
<evidence type="ECO:0000313" key="6">
    <source>
        <dbReference type="Proteomes" id="UP001140949"/>
    </source>
</evidence>
<comment type="caution">
    <text evidence="5">The sequence shown here is derived from an EMBL/GenBank/DDBJ whole genome shotgun (WGS) entry which is preliminary data.</text>
</comment>
<accession>A0AAX6DGR5</accession>
<feature type="region of interest" description="Disordered" evidence="3">
    <location>
        <begin position="1"/>
        <end position="88"/>
    </location>
</feature>
<reference evidence="5" key="2">
    <citation type="submission" date="2023-04" db="EMBL/GenBank/DDBJ databases">
        <authorList>
            <person name="Bruccoleri R.E."/>
            <person name="Oakeley E.J."/>
            <person name="Faust A.-M."/>
            <person name="Dessus-Babus S."/>
            <person name="Altorfer M."/>
            <person name="Burckhardt D."/>
            <person name="Oertli M."/>
            <person name="Naumann U."/>
            <person name="Petersen F."/>
            <person name="Wong J."/>
        </authorList>
    </citation>
    <scope>NUCLEOTIDE SEQUENCE</scope>
    <source>
        <strain evidence="5">GSM-AAB239-AS_SAM_17_03QT</strain>
        <tissue evidence="5">Leaf</tissue>
    </source>
</reference>
<sequence>MCNTKIPSEPKPKRLIPNRSSPMASTDRQQNNLPILPADEDDSSSVSDSDEEEREHFGFTDDFSIPTPNPDTKSNPNYDPTPPPLRRTPGGLFQRLWTDDDEIVILEGFLDFVTERGTTHANYQHDTGPFYDRIRGRIPLDFNKSQLVEKLRRLKKKYRTVAARIGPSCAAAGDSFAFRTPHERRVYDIARNIWSPSLKRPRGRRSNGGGAAAADEERRVRRRDRRVDVPVVLEEESRSAMPPVAPSVSSVVEATVRCCLSPLFKELVEYGADGASGGVCLDSWKVFPEDERWKEQQILELEVYLKRMELLEEQIRCTLDELRSTMAVPESAETVVAS</sequence>
<dbReference type="GO" id="GO:0006355">
    <property type="term" value="P:regulation of DNA-templated transcription"/>
    <property type="evidence" value="ECO:0007669"/>
    <property type="project" value="InterPro"/>
</dbReference>
<dbReference type="InterPro" id="IPR053932">
    <property type="entry name" value="GeBP-like_DBD"/>
</dbReference>
<dbReference type="GO" id="GO:0005634">
    <property type="term" value="C:nucleus"/>
    <property type="evidence" value="ECO:0007669"/>
    <property type="project" value="TreeGrafter"/>
</dbReference>
<evidence type="ECO:0000256" key="2">
    <source>
        <dbReference type="SAM" id="Coils"/>
    </source>
</evidence>
<dbReference type="PANTHER" id="PTHR31662:SF1">
    <property type="entry name" value="OS01G0249900 PROTEIN"/>
    <property type="match status" value="1"/>
</dbReference>
<dbReference type="Pfam" id="PF04504">
    <property type="entry name" value="GeBP-like_DBD"/>
    <property type="match status" value="1"/>
</dbReference>